<feature type="compositionally biased region" description="Basic and acidic residues" evidence="1">
    <location>
        <begin position="229"/>
        <end position="238"/>
    </location>
</feature>
<feature type="compositionally biased region" description="Acidic residues" evidence="1">
    <location>
        <begin position="2000"/>
        <end position="2010"/>
    </location>
</feature>
<feature type="compositionally biased region" description="Basic and acidic residues" evidence="1">
    <location>
        <begin position="1852"/>
        <end position="1862"/>
    </location>
</feature>
<proteinExistence type="predicted"/>
<feature type="region of interest" description="Disordered" evidence="1">
    <location>
        <begin position="203"/>
        <end position="240"/>
    </location>
</feature>
<feature type="region of interest" description="Disordered" evidence="1">
    <location>
        <begin position="876"/>
        <end position="898"/>
    </location>
</feature>
<feature type="region of interest" description="Disordered" evidence="1">
    <location>
        <begin position="1414"/>
        <end position="1479"/>
    </location>
</feature>
<reference evidence="2 3" key="2">
    <citation type="submission" date="2016-08" db="EMBL/GenBank/DDBJ databases">
        <title>Pervasive Adenine N6-methylation of Active Genes in Fungi.</title>
        <authorList>
            <consortium name="DOE Joint Genome Institute"/>
            <person name="Mondo S.J."/>
            <person name="Dannebaum R.O."/>
            <person name="Kuo R.C."/>
            <person name="Labutti K."/>
            <person name="Haridas S."/>
            <person name="Kuo A."/>
            <person name="Salamov A."/>
            <person name="Ahrendt S.R."/>
            <person name="Lipzen A."/>
            <person name="Sullivan W."/>
            <person name="Andreopoulos W.B."/>
            <person name="Clum A."/>
            <person name="Lindquist E."/>
            <person name="Daum C."/>
            <person name="Ramamoorthy G.K."/>
            <person name="Gryganskyi A."/>
            <person name="Culley D."/>
            <person name="Magnuson J.K."/>
            <person name="James T.Y."/>
            <person name="O'Malley M.A."/>
            <person name="Stajich J.E."/>
            <person name="Spatafora J.W."/>
            <person name="Visel A."/>
            <person name="Grigoriev I.V."/>
        </authorList>
    </citation>
    <scope>NUCLEOTIDE SEQUENCE [LARGE SCALE GENOMIC DNA]</scope>
    <source>
        <strain evidence="3">finn</strain>
    </source>
</reference>
<accession>A0A1Y1VIB8</accession>
<feature type="region of interest" description="Disordered" evidence="1">
    <location>
        <begin position="1622"/>
        <end position="1650"/>
    </location>
</feature>
<dbReference type="OrthoDB" id="10662315at2759"/>
<feature type="compositionally biased region" description="Basic and acidic residues" evidence="1">
    <location>
        <begin position="881"/>
        <end position="892"/>
    </location>
</feature>
<feature type="compositionally biased region" description="Low complexity" evidence="1">
    <location>
        <begin position="1339"/>
        <end position="1360"/>
    </location>
</feature>
<evidence type="ECO:0000313" key="2">
    <source>
        <dbReference type="EMBL" id="ORX57146.1"/>
    </source>
</evidence>
<feature type="compositionally biased region" description="Low complexity" evidence="1">
    <location>
        <begin position="1419"/>
        <end position="1451"/>
    </location>
</feature>
<feature type="compositionally biased region" description="Basic and acidic residues" evidence="1">
    <location>
        <begin position="1546"/>
        <end position="1559"/>
    </location>
</feature>
<feature type="compositionally biased region" description="Low complexity" evidence="1">
    <location>
        <begin position="1718"/>
        <end position="1735"/>
    </location>
</feature>
<dbReference type="STRING" id="1754191.A0A1Y1VIB8"/>
<feature type="compositionally biased region" description="Low complexity" evidence="1">
    <location>
        <begin position="1377"/>
        <end position="1388"/>
    </location>
</feature>
<sequence length="2168" mass="248474">MPSKNNTQQDHPLILYPEFHTFPSSPLKSKEIIEMTNNETQQQQQQRQKLDNNEIHDTEENLLEIETPTFSDFLFHIKEKIGEDGDIDNNEYLHPHYQTFHPRPLSFISTSTNTTATTTNTIMPTHINRSNSVISSNTNKNKHNSLSSRSSLLPLTTNYTLTKQSIKNIINQTIISQMHSPKMLFLPLNDMCSSISKSSSIKSYPKRSLSYQSQQAQQQKIEEEEEKENQDKKYIERKNRNHATNNNYIKETDIEIVSKENVNTMVNIPDTFSKNNNNNNNELNNINHLKNQNNPNNPTIRNEDDNSLTSYPLVSSNENNDDQHQPQRQNYSFQYTFQYYLLQIFDQLLLRNEQVKWYRAYQGEREDKSLSNPFFLEFFLLILLDTFSQGFLGLLNHHYKIDELWITLLFIYFNQCLLQKQLKRPYLQPLSCHSHYFQKPNFYQKRGIKGVSPISKFKQVFKGELHRLHLRNYNSTHQNSPSVTKEINFNSNSNNWIDYEKELWQGMKALSRIQRYIRCSRHHQSSPPHSAESDPMYHKKKRGLHRIFKKKNQSQESIEKRKKTIVSSISSLTLLSPSSSVSNKTNITANPNSFISYYMQYKKNKKRQELLSKEKRKVYDKGETITSHELKETSSTVSQKVKPVGFKHKDSLKCYHSNNSRKQKLKSKENMTMTTTAITTLEKKSIIDNGDIKEKNNDEQKTVLSEDGSKSKDTILLSYQESPTPIIPSMTTDSTLPKKAANTLITPTHPPLNHRQFDISKEAIQIMEEKYQRSKEPKIDEQILSSFYRFLVQEDQAHRRTKYPSPTNSFKNEKDQKVKEKRQGNKTVDKDTHDQQQGKSHNSYSSFFSYNSDSFYEHEYAFDSCSSSRSHRSCSCGSEEGSNKSESVKENDSDIESEMGQHHDTEVEYHHNNHSLNELPSFSYIDDKKGSGFTFLNDNIKSFCCSSVSSISLSSFSGISFQEQSSFEKEEEEEKEEKGKEASKMKKETFFDNENENNKNIDNDNDDDNNNYNNNNNNDNNNDNNDNKIQCPSNEGDHKMVKRNVIEKQPDLQKEHQDSYQSLGLQRTVSLTRLKDYQKQQQQSQSQSPSYTLLQRPLNKLESSLSSSPPQQEFQNQKLASQPLQQPLPSSSTQEQREFRKQGLYRSLSLSSGSKQGSSRSISSLEQDIQKQREKQFSFSPPFISLNENEKDFYVLTRRNGSLHLPQHHPSSHHIYPFFTPLQRSLSTSTHRGTSRDLGMYNGSIEHKSSWTSSSVFSLPTIRKSNSTRSWKKEEQKGNKKGIHFTNLIKRKKDGSESISSEDSEFKRIPQIKKEVMSITPSSKESQTPSIQSLDRTSPSKNPPSNNINNGSISSSSNNSNKKKMNEIKDENYMIYSPTTKSSTQSSQMKEKGFKLSKMKKQPSLSSLIFRHKYHHQKSTSQQQQQQQQQQPKQPQSHFLSSPLSFFVPSPKTVPIKKSPSMSQVLSNPRKRGRDRSSLNAPINYSLLPLTGFDEEEELHLMEEEFFIKSPETIMTTTTITATLLDDGEHSSKTGSRQTFISTLRSGHEEEEREREKDPNLTMSSSMATVATSTSITETTMMSEAMTFTTTTTPTNKVKGKKSKHYLKAIKSSLELLKIKNGHGHGHHFRDENRQGRSNSNKTYDSSSRASSLTTIANDSIIDDYPYSSMNTANYHYHFGEGSVTFQETKNTPSKNLYQKMKKLKKVKKNNKNEKKFTASSSSTSISTTTTTTTTNIPKKMPINKKTSSATLFSPLPPYQSNLYHIEDDEFDFDAMDVATVINTNTTVQNVILEEDMVTGKEDSFMKEKLTTNKPIISYNKNVSSLPFSKASDPTDYSLTTMLPLPSSSSESEIKSDDDYQKSEEKINTNINTNTNANININTNTSINTSIYTNANTDLYVHVHSNDGTSMTKESRPHFQPSFFVHRDNEEREGEGGEEDLDQEGQILSGLSSLALTPIPHSASPTLYKMYSNNDSTLTSFDTPVISGGPSLSMIKPPYVEEEEEEEKEEEKELKKEITPSSPYPSSLPPVKEIQEMEETMDKTIKIKINSNTTNHPLPPLPSHTTNNGCDPLDTKEIFTNSYDIPLPPPSPTISFSIRPLTPMKSTEYTTGYNKEDPITSTTPFSYNLSPSRQYQSHRVSSSQYSLKSNFSKKSILSLMNLFKHRKK</sequence>
<feature type="region of interest" description="Disordered" evidence="1">
    <location>
        <begin position="520"/>
        <end position="540"/>
    </location>
</feature>
<feature type="region of interest" description="Disordered" evidence="1">
    <location>
        <begin position="798"/>
        <end position="844"/>
    </location>
</feature>
<name>A0A1Y1VIB8_9FUNG</name>
<keyword evidence="3" id="KW-1185">Reference proteome</keyword>
<protein>
    <submittedName>
        <fullName evidence="2">Uncharacterized protein</fullName>
    </submittedName>
</protein>
<feature type="region of interest" description="Disordered" evidence="1">
    <location>
        <begin position="1708"/>
        <end position="1741"/>
    </location>
</feature>
<feature type="compositionally biased region" description="Polar residues" evidence="1">
    <location>
        <begin position="1636"/>
        <end position="1650"/>
    </location>
</feature>
<feature type="region of interest" description="Disordered" evidence="1">
    <location>
        <begin position="1983"/>
        <end position="2030"/>
    </location>
</feature>
<organism evidence="2 3">
    <name type="scientific">Piromyces finnis</name>
    <dbReference type="NCBI Taxonomy" id="1754191"/>
    <lineage>
        <taxon>Eukaryota</taxon>
        <taxon>Fungi</taxon>
        <taxon>Fungi incertae sedis</taxon>
        <taxon>Chytridiomycota</taxon>
        <taxon>Chytridiomycota incertae sedis</taxon>
        <taxon>Neocallimastigomycetes</taxon>
        <taxon>Neocallimastigales</taxon>
        <taxon>Neocallimastigaceae</taxon>
        <taxon>Piromyces</taxon>
    </lineage>
</organism>
<feature type="compositionally biased region" description="Polar residues" evidence="1">
    <location>
        <begin position="1533"/>
        <end position="1545"/>
    </location>
</feature>
<feature type="region of interest" description="Disordered" evidence="1">
    <location>
        <begin position="270"/>
        <end position="326"/>
    </location>
</feature>
<feature type="compositionally biased region" description="Polar residues" evidence="1">
    <location>
        <begin position="1319"/>
        <end position="1337"/>
    </location>
</feature>
<dbReference type="Proteomes" id="UP000193719">
    <property type="component" value="Unassembled WGS sequence"/>
</dbReference>
<reference evidence="2 3" key="1">
    <citation type="submission" date="2016-08" db="EMBL/GenBank/DDBJ databases">
        <title>Genomes of anaerobic fungi encode conserved fungal cellulosomes for biomass hydrolysis.</title>
        <authorList>
            <consortium name="DOE Joint Genome Institute"/>
            <person name="Haitjema C.H."/>
            <person name="Gilmore S.P."/>
            <person name="Henske J.K."/>
            <person name="Solomon K.V."/>
            <person name="De Groot R."/>
            <person name="Kuo A."/>
            <person name="Mondo S.J."/>
            <person name="Salamov A.A."/>
            <person name="Labutti K."/>
            <person name="Zhao Z."/>
            <person name="Chiniquy J."/>
            <person name="Barry K."/>
            <person name="Brewer H.M."/>
            <person name="Purvine S.O."/>
            <person name="Wright A.T."/>
            <person name="Boxma B."/>
            <person name="Van Alen T."/>
            <person name="Hackstein J.H."/>
            <person name="Baker S.E."/>
            <person name="Grigoriev I.V."/>
            <person name="O'Malley M.A."/>
        </authorList>
    </citation>
    <scope>NUCLEOTIDE SEQUENCE [LARGE SCALE GENOMIC DNA]</scope>
    <source>
        <strain evidence="3">finn</strain>
    </source>
</reference>
<feature type="region of interest" description="Disordered" evidence="1">
    <location>
        <begin position="1527"/>
        <end position="1569"/>
    </location>
</feature>
<feature type="compositionally biased region" description="Basic and acidic residues" evidence="1">
    <location>
        <begin position="811"/>
        <end position="836"/>
    </location>
</feature>
<feature type="compositionally biased region" description="Low complexity" evidence="1">
    <location>
        <begin position="1010"/>
        <end position="1029"/>
    </location>
</feature>
<feature type="compositionally biased region" description="Low complexity" evidence="1">
    <location>
        <begin position="1101"/>
        <end position="1132"/>
    </location>
</feature>
<feature type="compositionally biased region" description="Low complexity" evidence="1">
    <location>
        <begin position="275"/>
        <end position="297"/>
    </location>
</feature>
<feature type="region of interest" description="Disordered" evidence="1">
    <location>
        <begin position="1837"/>
        <end position="1862"/>
    </location>
</feature>
<feature type="compositionally biased region" description="Low complexity" evidence="1">
    <location>
        <begin position="1144"/>
        <end position="1165"/>
    </location>
</feature>
<evidence type="ECO:0000313" key="3">
    <source>
        <dbReference type="Proteomes" id="UP000193719"/>
    </source>
</evidence>
<feature type="region of interest" description="Disordered" evidence="1">
    <location>
        <begin position="1264"/>
        <end position="1402"/>
    </location>
</feature>
<feature type="compositionally biased region" description="Basic residues" evidence="1">
    <location>
        <begin position="1279"/>
        <end position="1293"/>
    </location>
</feature>
<comment type="caution">
    <text evidence="2">The sequence shown here is derived from an EMBL/GenBank/DDBJ whole genome shotgun (WGS) entry which is preliminary data.</text>
</comment>
<feature type="compositionally biased region" description="Basic and acidic residues" evidence="1">
    <location>
        <begin position="1304"/>
        <end position="1316"/>
    </location>
</feature>
<feature type="region of interest" description="Disordered" evidence="1">
    <location>
        <begin position="1101"/>
        <end position="1169"/>
    </location>
</feature>
<feature type="compositionally biased region" description="Basic and acidic residues" evidence="1">
    <location>
        <begin position="976"/>
        <end position="1002"/>
    </location>
</feature>
<gene>
    <name evidence="2" type="ORF">BCR36DRAFT_152282</name>
</gene>
<feature type="region of interest" description="Disordered" evidence="1">
    <location>
        <begin position="960"/>
        <end position="1036"/>
    </location>
</feature>
<feature type="compositionally biased region" description="Polar residues" evidence="1">
    <location>
        <begin position="307"/>
        <end position="318"/>
    </location>
</feature>
<evidence type="ECO:0000256" key="1">
    <source>
        <dbReference type="SAM" id="MobiDB-lite"/>
    </source>
</evidence>
<dbReference type="EMBL" id="MCFH01000006">
    <property type="protein sequence ID" value="ORX57146.1"/>
    <property type="molecule type" value="Genomic_DNA"/>
</dbReference>